<dbReference type="HOGENOM" id="CLU_108499_0_0_11"/>
<dbReference type="Proteomes" id="UP000005777">
    <property type="component" value="Unassembled WGS sequence"/>
</dbReference>
<keyword evidence="1" id="KW-0812">Transmembrane</keyword>
<accession>W5IGD8</accession>
<name>W5IGD8_SCAIO</name>
<dbReference type="eggNOG" id="ENOG5030UR8">
    <property type="taxonomic scope" value="Bacteria"/>
</dbReference>
<reference evidence="2 3" key="1">
    <citation type="submission" date="2012-01" db="EMBL/GenBank/DDBJ databases">
        <title>The Genome Sequence of Scardovia inopinata F0304.</title>
        <authorList>
            <consortium name="The Broad Institute Genome Sequencing Platform"/>
            <person name="Ward D."/>
            <person name="Earl A."/>
            <person name="Feldgarden M."/>
            <person name="Gevers D."/>
            <person name="Young S."/>
            <person name="Zeng Q."/>
            <person name="Koehrsen M."/>
            <person name="Alvarado L."/>
            <person name="Berlin A.M."/>
            <person name="Borenstein D."/>
            <person name="Chapman S.B."/>
            <person name="Chen Z."/>
            <person name="Engels R."/>
            <person name="Freedman E."/>
            <person name="Gellesch M."/>
            <person name="Goldberg J."/>
            <person name="Griggs A."/>
            <person name="Gujja S."/>
            <person name="Heilman E.R."/>
            <person name="Heiman D.I."/>
            <person name="Hepburn T.A."/>
            <person name="Howarth C."/>
            <person name="Jen D."/>
            <person name="Larson L."/>
            <person name="Mehta T."/>
            <person name="Park D."/>
            <person name="Pearson M."/>
            <person name="Richards J."/>
            <person name="Roberts A."/>
            <person name="Saif S."/>
            <person name="Shea T.D."/>
            <person name="Shenoy N."/>
            <person name="Sisk P."/>
            <person name="Stolte C."/>
            <person name="Sykes S.N."/>
            <person name="Walk T."/>
            <person name="White J."/>
            <person name="Yandava C."/>
            <person name="Izard J."/>
            <person name="Baranova O.V."/>
            <person name="Blanton J.M."/>
            <person name="Tanner A.C."/>
            <person name="Dewhirst F."/>
            <person name="Haas B."/>
            <person name="Nusbaum C."/>
            <person name="Birren B."/>
        </authorList>
    </citation>
    <scope>NUCLEOTIDE SEQUENCE [LARGE SCALE GENOMIC DNA]</scope>
    <source>
        <strain evidence="2 3">F0304</strain>
    </source>
</reference>
<sequence length="223" mass="25699">MTQDHENQTSRNSANPRDWLWIILILLIILSPLLYLLSKTGILAIQNKIEEPQREQATQVANMEFYYTATLRQADPTMIGTIFKPIPKNFTKNNNPNTWMTDPIKPSGKKLLAKLITAYNQDNPTQKTNITQIQDYYGKNWKTNCTNNTNNPVQQFTLWCGQDADLVYKHDLIDKYGTLHKAGSPVILTSTQPSNYQYYTDTDGQYDNYQLRSQYLAEQKAGH</sequence>
<dbReference type="EMBL" id="ADCX01000015">
    <property type="protein sequence ID" value="EFG25948.1"/>
    <property type="molecule type" value="Genomic_DNA"/>
</dbReference>
<evidence type="ECO:0000313" key="3">
    <source>
        <dbReference type="Proteomes" id="UP000005777"/>
    </source>
</evidence>
<protein>
    <submittedName>
        <fullName evidence="2">Uncharacterized protein</fullName>
    </submittedName>
</protein>
<evidence type="ECO:0000313" key="2">
    <source>
        <dbReference type="EMBL" id="EFG25948.1"/>
    </source>
</evidence>
<proteinExistence type="predicted"/>
<dbReference type="RefSeq" id="WP_006293859.1">
    <property type="nucleotide sequence ID" value="NZ_GG770228.1"/>
</dbReference>
<keyword evidence="1" id="KW-0472">Membrane</keyword>
<keyword evidence="3" id="KW-1185">Reference proteome</keyword>
<gene>
    <name evidence="2" type="ORF">HMPREF9020_01467</name>
</gene>
<keyword evidence="1" id="KW-1133">Transmembrane helix</keyword>
<organism evidence="2 3">
    <name type="scientific">Scardovia inopinata F0304</name>
    <dbReference type="NCBI Taxonomy" id="641146"/>
    <lineage>
        <taxon>Bacteria</taxon>
        <taxon>Bacillati</taxon>
        <taxon>Actinomycetota</taxon>
        <taxon>Actinomycetes</taxon>
        <taxon>Bifidobacteriales</taxon>
        <taxon>Bifidobacteriaceae</taxon>
        <taxon>Scardovia</taxon>
    </lineage>
</organism>
<comment type="caution">
    <text evidence="2">The sequence shown here is derived from an EMBL/GenBank/DDBJ whole genome shotgun (WGS) entry which is preliminary data.</text>
</comment>
<evidence type="ECO:0000256" key="1">
    <source>
        <dbReference type="SAM" id="Phobius"/>
    </source>
</evidence>
<dbReference type="AlphaFoldDB" id="W5IGD8"/>
<feature type="transmembrane region" description="Helical" evidence="1">
    <location>
        <begin position="19"/>
        <end position="38"/>
    </location>
</feature>